<dbReference type="CDD" id="cd18605">
    <property type="entry name" value="ABC_6TM_MRP7_D2_like"/>
    <property type="match status" value="1"/>
</dbReference>
<comment type="catalytic activity">
    <reaction evidence="14">
        <text>an S-substituted glutathione(in) + ATP + H2O = an S-substituted glutathione(out) + ADP + phosphate + H(+)</text>
        <dbReference type="Rhea" id="RHEA:19121"/>
        <dbReference type="ChEBI" id="CHEBI:15377"/>
        <dbReference type="ChEBI" id="CHEBI:15378"/>
        <dbReference type="ChEBI" id="CHEBI:30616"/>
        <dbReference type="ChEBI" id="CHEBI:43474"/>
        <dbReference type="ChEBI" id="CHEBI:90779"/>
        <dbReference type="ChEBI" id="CHEBI:456216"/>
        <dbReference type="EC" id="7.6.2.3"/>
    </reaction>
    <physiologicalReaction direction="left-to-right" evidence="14">
        <dbReference type="Rhea" id="RHEA:19122"/>
    </physiologicalReaction>
</comment>
<keyword evidence="8" id="KW-1278">Translocase</keyword>
<feature type="transmembrane region" description="Helical" evidence="16">
    <location>
        <begin position="553"/>
        <end position="575"/>
    </location>
</feature>
<dbReference type="Pfam" id="PF00664">
    <property type="entry name" value="ABC_membrane"/>
    <property type="match status" value="2"/>
</dbReference>
<keyword evidence="3" id="KW-0813">Transport</keyword>
<dbReference type="SMART" id="SM00382">
    <property type="entry name" value="AAA"/>
    <property type="match status" value="2"/>
</dbReference>
<evidence type="ECO:0000256" key="5">
    <source>
        <dbReference type="ARBA" id="ARBA00022737"/>
    </source>
</evidence>
<feature type="transmembrane region" description="Helical" evidence="16">
    <location>
        <begin position="1050"/>
        <end position="1069"/>
    </location>
</feature>
<keyword evidence="4 16" id="KW-0812">Transmembrane</keyword>
<evidence type="ECO:0000256" key="15">
    <source>
        <dbReference type="SAM" id="MobiDB-lite"/>
    </source>
</evidence>
<accession>A0AAD1VX89</accession>
<keyword evidence="5" id="KW-0677">Repeat</keyword>
<feature type="transmembrane region" description="Helical" evidence="16">
    <location>
        <begin position="69"/>
        <end position="89"/>
    </location>
</feature>
<feature type="compositionally biased region" description="Acidic residues" evidence="15">
    <location>
        <begin position="852"/>
        <end position="868"/>
    </location>
</feature>
<evidence type="ECO:0000256" key="14">
    <source>
        <dbReference type="ARBA" id="ARBA00048007"/>
    </source>
</evidence>
<dbReference type="PANTHER" id="PTHR24223:SF330">
    <property type="entry name" value="ATP-BINDING CASSETTE SUB-FAMILY C MEMBER 10"/>
    <property type="match status" value="1"/>
</dbReference>
<feature type="transmembrane region" description="Helical" evidence="16">
    <location>
        <begin position="514"/>
        <end position="541"/>
    </location>
</feature>
<feature type="transmembrane region" description="Helical" evidence="16">
    <location>
        <begin position="95"/>
        <end position="119"/>
    </location>
</feature>
<dbReference type="InterPro" id="IPR003439">
    <property type="entry name" value="ABC_transporter-like_ATP-bd"/>
</dbReference>
<comment type="similarity">
    <text evidence="2">Belongs to the ABC transporter superfamily. ABCC family. Conjugate transporter (TC 3.A.1.208) subfamily.</text>
</comment>
<dbReference type="EMBL" id="OW240913">
    <property type="protein sequence ID" value="CAH2256577.1"/>
    <property type="molecule type" value="Genomic_DNA"/>
</dbReference>
<evidence type="ECO:0000256" key="2">
    <source>
        <dbReference type="ARBA" id="ARBA00009726"/>
    </source>
</evidence>
<feature type="domain" description="ABC transmembrane type-1" evidence="18">
    <location>
        <begin position="300"/>
        <end position="576"/>
    </location>
</feature>
<evidence type="ECO:0000256" key="11">
    <source>
        <dbReference type="ARBA" id="ARBA00034018"/>
    </source>
</evidence>
<comment type="catalytic activity">
    <reaction evidence="11">
        <text>ATP + H2O + xenobioticSide 1 = ADP + phosphate + xenobioticSide 2.</text>
        <dbReference type="EC" id="7.6.2.2"/>
    </reaction>
</comment>
<evidence type="ECO:0000259" key="17">
    <source>
        <dbReference type="PROSITE" id="PS50893"/>
    </source>
</evidence>
<dbReference type="CDD" id="cd18598">
    <property type="entry name" value="ABC_6TM_MRP7_D1_like"/>
    <property type="match status" value="1"/>
</dbReference>
<feature type="transmembrane region" description="Helical" evidence="16">
    <location>
        <begin position="893"/>
        <end position="913"/>
    </location>
</feature>
<comment type="subcellular location">
    <subcellularLocation>
        <location evidence="1">Membrane</location>
        <topology evidence="1">Multi-pass membrane protein</topology>
    </subcellularLocation>
</comment>
<comment type="catalytic activity">
    <reaction evidence="12">
        <text>leukotriene C4(in) + ATP + H2O = leukotriene C4(out) + ADP + phosphate + H(+)</text>
        <dbReference type="Rhea" id="RHEA:38963"/>
        <dbReference type="ChEBI" id="CHEBI:15377"/>
        <dbReference type="ChEBI" id="CHEBI:15378"/>
        <dbReference type="ChEBI" id="CHEBI:30616"/>
        <dbReference type="ChEBI" id="CHEBI:43474"/>
        <dbReference type="ChEBI" id="CHEBI:57973"/>
        <dbReference type="ChEBI" id="CHEBI:456216"/>
    </reaction>
    <physiologicalReaction direction="left-to-right" evidence="12">
        <dbReference type="Rhea" id="RHEA:38964"/>
    </physiologicalReaction>
</comment>
<feature type="domain" description="ABC transmembrane type-1" evidence="18">
    <location>
        <begin position="906"/>
        <end position="1219"/>
    </location>
</feature>
<evidence type="ECO:0000256" key="8">
    <source>
        <dbReference type="ARBA" id="ARBA00022967"/>
    </source>
</evidence>
<dbReference type="CDD" id="cd03244">
    <property type="entry name" value="ABCC_MRP_domain2"/>
    <property type="match status" value="1"/>
</dbReference>
<dbReference type="GO" id="GO:0016887">
    <property type="term" value="F:ATP hydrolysis activity"/>
    <property type="evidence" value="ECO:0007669"/>
    <property type="project" value="InterPro"/>
</dbReference>
<keyword evidence="6" id="KW-0547">Nucleotide-binding</keyword>
<evidence type="ECO:0000256" key="1">
    <source>
        <dbReference type="ARBA" id="ARBA00004141"/>
    </source>
</evidence>
<dbReference type="FunFam" id="3.40.50.300:FF:000163">
    <property type="entry name" value="Multidrug resistance-associated protein member 4"/>
    <property type="match status" value="1"/>
</dbReference>
<protein>
    <submittedName>
        <fullName evidence="19">Multidrug resistance-associated 7</fullName>
    </submittedName>
</protein>
<evidence type="ECO:0000256" key="6">
    <source>
        <dbReference type="ARBA" id="ARBA00022741"/>
    </source>
</evidence>
<evidence type="ECO:0000256" key="16">
    <source>
        <dbReference type="SAM" id="Phobius"/>
    </source>
</evidence>
<keyword evidence="7" id="KW-0067">ATP-binding</keyword>
<dbReference type="PROSITE" id="PS50929">
    <property type="entry name" value="ABC_TM1F"/>
    <property type="match status" value="2"/>
</dbReference>
<gene>
    <name evidence="19" type="ORF">PECUL_23A032872</name>
</gene>
<organism evidence="19 20">
    <name type="scientific">Pelobates cultripes</name>
    <name type="common">Western spadefoot toad</name>
    <dbReference type="NCBI Taxonomy" id="61616"/>
    <lineage>
        <taxon>Eukaryota</taxon>
        <taxon>Metazoa</taxon>
        <taxon>Chordata</taxon>
        <taxon>Craniata</taxon>
        <taxon>Vertebrata</taxon>
        <taxon>Euteleostomi</taxon>
        <taxon>Amphibia</taxon>
        <taxon>Batrachia</taxon>
        <taxon>Anura</taxon>
        <taxon>Pelobatoidea</taxon>
        <taxon>Pelobatidae</taxon>
        <taxon>Pelobates</taxon>
    </lineage>
</organism>
<name>A0AAD1VX89_PELCU</name>
<evidence type="ECO:0000256" key="9">
    <source>
        <dbReference type="ARBA" id="ARBA00022989"/>
    </source>
</evidence>
<feature type="transmembrane region" description="Helical" evidence="16">
    <location>
        <begin position="166"/>
        <end position="188"/>
    </location>
</feature>
<dbReference type="CDD" id="cd03250">
    <property type="entry name" value="ABCC_MRP_domain1"/>
    <property type="match status" value="1"/>
</dbReference>
<dbReference type="Pfam" id="PF00005">
    <property type="entry name" value="ABC_tran"/>
    <property type="match status" value="2"/>
</dbReference>
<dbReference type="GO" id="GO:0005524">
    <property type="term" value="F:ATP binding"/>
    <property type="evidence" value="ECO:0007669"/>
    <property type="project" value="UniProtKB-KW"/>
</dbReference>
<evidence type="ECO:0000256" key="12">
    <source>
        <dbReference type="ARBA" id="ARBA00047523"/>
    </source>
</evidence>
<sequence>MEEVVAQLCGSHLSDPLPLWVQGNIGVCFNQLILSALPHTLLAVTSGCHAGAHRYSGSHPPTSAWTCRVAMSFFLAVFSLSDLVLGAVFPRQVTAAVEVLSGSVSCLSWFTHFLALLSLQRSRYHHSRGPLSFLLPVPLQVPSLVISMVWICQEGAVTAPLNPVLVSRFCLLCLRLGFITVYLGAYLVPPTHIHGLPAASINDDDDQAPLLSSLHYPCRSVYAEDGESWWSRFFYLWINPLMQRGAKGDLKCSQDVYPLPQHLCTANVCQRFQSKCFSRNLGLLSSLNASFGVWYYSLGLLKLGGSALGFMGPLLLNLLVNFMETGDDLLSWGILYTMGLFASGFLGAVLQNQFTHEVNKVMLAVRAAVLTSIYHKAVRGEGTSLATFSPGEVVNFMSTDTDRISNFCRSFHELWSLPLQFSVTLFLLYQQVGVAFLGGLGLAVLLVPLNKVVANRILDNNQEMLKHKDTRVKLMTELLSGMRVVKFYTWESHFASRVNALREQELRSLRAIKLLDAVCVYLWAALPVLISIITFITYVLLGHQLTAAKVFTALALIGMLILPLNNFPWVLNGVLEAKVSLDRIQRFLELPEQNVANYYNQVLSSDPLSVLAFDEAEFVWGASSEVVGGSEQYGSLQLFVQDLSIQKGSLVGVVGKVGCGKSSLLAAITGELNRIGGKLFVSSQELGFGYTAQEPWIQFATIRDNILFGKDFNGRLYQDVLEACALTDDLSILPAGDHTEVGENGVTLSGGQKARVALARAVYQEKDIYILDDPLAAVDADVAAHLMDKCIMGILRHRTRILCSHRTELLCKADVVVLVEDGKIICSGPPTNVLPLLENTTQLSVFKKVTQEEAEGTPEMEEEADEEETTFKSHVLGEEEKKEGAVALQVYGAYWKAVGAGLAGSVLLALLLMQASRNVSDWWLSHWISSLENSHGNYSISAPSPTLLLFSSVRLLSPVFLTKSEKQNSSVNIKFYLSIYGGIAVANSVFTALRAILFALGTVHAAKIIHQRLLKRVLKATVTFFDSTPIGRIINRFSSDLYCIDDSLPFILNIFLANVFGLLGMLVVISYGLPWILLALVPLALLYYHIQRFYRYTSRELKRLYTITLSPIYTHFSETLSGLTTIRAMRHTHRFEKECETRLEWNQRCQYAANAAVQWLDIRLQMIGVMVVTAIAVIAIIQHQMNVGDPGLVGLALSYALSITGLLSGFISSFTQTEAMMVSVERAEEYASTLPSEPADSSAEVESDWPSKGCIEFRNVILCYRQDLPNALDGVSFTIHSGEKIGIVGRTGSGKSSIFLALFRMMEINSGVILIDNLPTRPLNLDSLRSRLAIIPQDAFLFSGSVRENLDPMSRHSDVDLHDVLEQCHLRGLVSRIGGLDADVGDRGKNFSLGQRQLLCLARALLTQAKILCIDEATASVDHQTDKLLQQTIRNRFRERTVLTIAHRLNTILDSDRVLVMHAGKVAELDSPTILCNKKESRFYQLIQSGQI</sequence>
<evidence type="ECO:0000259" key="18">
    <source>
        <dbReference type="PROSITE" id="PS50929"/>
    </source>
</evidence>
<dbReference type="InterPro" id="IPR011527">
    <property type="entry name" value="ABC1_TM_dom"/>
</dbReference>
<dbReference type="PANTHER" id="PTHR24223">
    <property type="entry name" value="ATP-BINDING CASSETTE SUB-FAMILY C"/>
    <property type="match status" value="1"/>
</dbReference>
<dbReference type="Proteomes" id="UP001295444">
    <property type="component" value="Chromosome 02"/>
</dbReference>
<evidence type="ECO:0000256" key="13">
    <source>
        <dbReference type="ARBA" id="ARBA00047576"/>
    </source>
</evidence>
<evidence type="ECO:0000256" key="3">
    <source>
        <dbReference type="ARBA" id="ARBA00022448"/>
    </source>
</evidence>
<feature type="transmembrane region" description="Helical" evidence="16">
    <location>
        <begin position="131"/>
        <end position="151"/>
    </location>
</feature>
<keyword evidence="9 16" id="KW-1133">Transmembrane helix</keyword>
<feature type="transmembrane region" description="Helical" evidence="16">
    <location>
        <begin position="1166"/>
        <end position="1185"/>
    </location>
</feature>
<dbReference type="GO" id="GO:0016323">
    <property type="term" value="C:basolateral plasma membrane"/>
    <property type="evidence" value="ECO:0007669"/>
    <property type="project" value="UniProtKB-ARBA"/>
</dbReference>
<evidence type="ECO:0000313" key="19">
    <source>
        <dbReference type="EMBL" id="CAH2256577.1"/>
    </source>
</evidence>
<evidence type="ECO:0000313" key="20">
    <source>
        <dbReference type="Proteomes" id="UP001295444"/>
    </source>
</evidence>
<dbReference type="PROSITE" id="PS00211">
    <property type="entry name" value="ABC_TRANSPORTER_1"/>
    <property type="match status" value="2"/>
</dbReference>
<dbReference type="Gene3D" id="1.20.1560.10">
    <property type="entry name" value="ABC transporter type 1, transmembrane domain"/>
    <property type="match status" value="2"/>
</dbReference>
<dbReference type="InterPro" id="IPR003593">
    <property type="entry name" value="AAA+_ATPase"/>
</dbReference>
<feature type="transmembrane region" description="Helical" evidence="16">
    <location>
        <begin position="303"/>
        <end position="322"/>
    </location>
</feature>
<dbReference type="InterPro" id="IPR050173">
    <property type="entry name" value="ABC_transporter_C-like"/>
</dbReference>
<feature type="domain" description="ABC transporter" evidence="17">
    <location>
        <begin position="611"/>
        <end position="846"/>
    </location>
</feature>
<dbReference type="InterPro" id="IPR036640">
    <property type="entry name" value="ABC1_TM_sf"/>
</dbReference>
<feature type="transmembrane region" description="Helical" evidence="16">
    <location>
        <begin position="329"/>
        <end position="350"/>
    </location>
</feature>
<dbReference type="FunFam" id="1.20.1560.10:FF:000037">
    <property type="entry name" value="ATP-binding cassette subfamily C member 10"/>
    <property type="match status" value="1"/>
</dbReference>
<evidence type="ECO:0000256" key="10">
    <source>
        <dbReference type="ARBA" id="ARBA00023136"/>
    </source>
</evidence>
<dbReference type="GO" id="GO:0015431">
    <property type="term" value="F:ABC-type glutathione S-conjugate transporter activity"/>
    <property type="evidence" value="ECO:0007669"/>
    <property type="project" value="UniProtKB-EC"/>
</dbReference>
<feature type="transmembrane region" description="Helical" evidence="16">
    <location>
        <begin position="979"/>
        <end position="1006"/>
    </location>
</feature>
<comment type="catalytic activity">
    <reaction evidence="13">
        <text>17beta-estradiol 17-O-(beta-D-glucuronate)(in) + ATP + H2O = 17beta-estradiol 17-O-(beta-D-glucuronate)(out) + ADP + phosphate + H(+)</text>
        <dbReference type="Rhea" id="RHEA:60128"/>
        <dbReference type="ChEBI" id="CHEBI:15377"/>
        <dbReference type="ChEBI" id="CHEBI:15378"/>
        <dbReference type="ChEBI" id="CHEBI:30616"/>
        <dbReference type="ChEBI" id="CHEBI:43474"/>
        <dbReference type="ChEBI" id="CHEBI:82961"/>
        <dbReference type="ChEBI" id="CHEBI:456216"/>
    </reaction>
    <physiologicalReaction direction="left-to-right" evidence="13">
        <dbReference type="Rhea" id="RHEA:60129"/>
    </physiologicalReaction>
</comment>
<keyword evidence="10 16" id="KW-0472">Membrane</keyword>
<feature type="domain" description="ABC transporter" evidence="17">
    <location>
        <begin position="1255"/>
        <end position="1488"/>
    </location>
</feature>
<dbReference type="SUPFAM" id="SSF90123">
    <property type="entry name" value="ABC transporter transmembrane region"/>
    <property type="match status" value="2"/>
</dbReference>
<evidence type="ECO:0000256" key="4">
    <source>
        <dbReference type="ARBA" id="ARBA00022692"/>
    </source>
</evidence>
<dbReference type="InterPro" id="IPR017871">
    <property type="entry name" value="ABC_transporter-like_CS"/>
</dbReference>
<dbReference type="FunFam" id="3.40.50.300:FF:000997">
    <property type="entry name" value="Multidrug resistance-associated protein 1"/>
    <property type="match status" value="1"/>
</dbReference>
<reference evidence="19" key="1">
    <citation type="submission" date="2022-03" db="EMBL/GenBank/DDBJ databases">
        <authorList>
            <person name="Alioto T."/>
            <person name="Alioto T."/>
            <person name="Gomez Garrido J."/>
        </authorList>
    </citation>
    <scope>NUCLEOTIDE SEQUENCE</scope>
</reference>
<feature type="region of interest" description="Disordered" evidence="15">
    <location>
        <begin position="852"/>
        <end position="871"/>
    </location>
</feature>
<feature type="transmembrane region" description="Helical" evidence="16">
    <location>
        <begin position="1075"/>
        <end position="1094"/>
    </location>
</feature>
<dbReference type="Gene3D" id="3.40.50.300">
    <property type="entry name" value="P-loop containing nucleotide triphosphate hydrolases"/>
    <property type="match status" value="2"/>
</dbReference>
<keyword evidence="20" id="KW-1185">Reference proteome</keyword>
<dbReference type="GO" id="GO:0008559">
    <property type="term" value="F:ABC-type xenobiotic transporter activity"/>
    <property type="evidence" value="ECO:0007669"/>
    <property type="project" value="UniProtKB-EC"/>
</dbReference>
<dbReference type="InterPro" id="IPR027417">
    <property type="entry name" value="P-loop_NTPase"/>
</dbReference>
<evidence type="ECO:0000256" key="7">
    <source>
        <dbReference type="ARBA" id="ARBA00022840"/>
    </source>
</evidence>
<feature type="transmembrane region" description="Helical" evidence="16">
    <location>
        <begin position="1191"/>
        <end position="1211"/>
    </location>
</feature>
<feature type="transmembrane region" description="Helical" evidence="16">
    <location>
        <begin position="426"/>
        <end position="447"/>
    </location>
</feature>
<dbReference type="PROSITE" id="PS50893">
    <property type="entry name" value="ABC_TRANSPORTER_2"/>
    <property type="match status" value="2"/>
</dbReference>
<dbReference type="SUPFAM" id="SSF52540">
    <property type="entry name" value="P-loop containing nucleoside triphosphate hydrolases"/>
    <property type="match status" value="2"/>
</dbReference>
<proteinExistence type="inferred from homology"/>